<dbReference type="GO" id="GO:0016757">
    <property type="term" value="F:glycosyltransferase activity"/>
    <property type="evidence" value="ECO:0007669"/>
    <property type="project" value="UniProtKB-KW"/>
</dbReference>
<protein>
    <submittedName>
        <fullName evidence="10">Glycosyltransferase family 39 protein</fullName>
        <ecNumber evidence="10">2.4.-.-</ecNumber>
    </submittedName>
</protein>
<proteinExistence type="predicted"/>
<feature type="transmembrane region" description="Helical" evidence="8">
    <location>
        <begin position="327"/>
        <end position="346"/>
    </location>
</feature>
<dbReference type="PANTHER" id="PTHR33908">
    <property type="entry name" value="MANNOSYLTRANSFERASE YKCB-RELATED"/>
    <property type="match status" value="1"/>
</dbReference>
<accession>A0ABW1PP89</accession>
<keyword evidence="6 8" id="KW-1133">Transmembrane helix</keyword>
<evidence type="ECO:0000256" key="2">
    <source>
        <dbReference type="ARBA" id="ARBA00022475"/>
    </source>
</evidence>
<keyword evidence="2" id="KW-1003">Cell membrane</keyword>
<evidence type="ECO:0000313" key="11">
    <source>
        <dbReference type="Proteomes" id="UP001596287"/>
    </source>
</evidence>
<feature type="transmembrane region" description="Helical" evidence="8">
    <location>
        <begin position="12"/>
        <end position="28"/>
    </location>
</feature>
<evidence type="ECO:0000256" key="3">
    <source>
        <dbReference type="ARBA" id="ARBA00022676"/>
    </source>
</evidence>
<feature type="transmembrane region" description="Helical" evidence="8">
    <location>
        <begin position="136"/>
        <end position="152"/>
    </location>
</feature>
<evidence type="ECO:0000256" key="5">
    <source>
        <dbReference type="ARBA" id="ARBA00022692"/>
    </source>
</evidence>
<dbReference type="InterPro" id="IPR050297">
    <property type="entry name" value="LipidA_mod_glycosyltrf_83"/>
</dbReference>
<evidence type="ECO:0000256" key="1">
    <source>
        <dbReference type="ARBA" id="ARBA00004651"/>
    </source>
</evidence>
<evidence type="ECO:0000256" key="7">
    <source>
        <dbReference type="ARBA" id="ARBA00023136"/>
    </source>
</evidence>
<feature type="domain" description="Glycosyltransferase RgtA/B/C/D-like" evidence="9">
    <location>
        <begin position="65"/>
        <end position="224"/>
    </location>
</feature>
<keyword evidence="5 8" id="KW-0812">Transmembrane</keyword>
<feature type="transmembrane region" description="Helical" evidence="8">
    <location>
        <begin position="254"/>
        <end position="274"/>
    </location>
</feature>
<feature type="transmembrane region" description="Helical" evidence="8">
    <location>
        <begin position="294"/>
        <end position="315"/>
    </location>
</feature>
<keyword evidence="11" id="KW-1185">Reference proteome</keyword>
<keyword evidence="7 8" id="KW-0472">Membrane</keyword>
<feature type="transmembrane region" description="Helical" evidence="8">
    <location>
        <begin position="78"/>
        <end position="101"/>
    </location>
</feature>
<evidence type="ECO:0000256" key="8">
    <source>
        <dbReference type="SAM" id="Phobius"/>
    </source>
</evidence>
<comment type="subcellular location">
    <subcellularLocation>
        <location evidence="1">Cell membrane</location>
        <topology evidence="1">Multi-pass membrane protein</topology>
    </subcellularLocation>
</comment>
<feature type="transmembrane region" description="Helical" evidence="8">
    <location>
        <begin position="164"/>
        <end position="190"/>
    </location>
</feature>
<feature type="transmembrane region" description="Helical" evidence="8">
    <location>
        <begin position="210"/>
        <end position="229"/>
    </location>
</feature>
<dbReference type="InterPro" id="IPR038731">
    <property type="entry name" value="RgtA/B/C-like"/>
</dbReference>
<dbReference type="Proteomes" id="UP001596287">
    <property type="component" value="Unassembled WGS sequence"/>
</dbReference>
<dbReference type="RefSeq" id="WP_379792364.1">
    <property type="nucleotide sequence ID" value="NZ_JBHSQB010000009.1"/>
</dbReference>
<keyword evidence="4 10" id="KW-0808">Transferase</keyword>
<name>A0ABW1PP89_9FLAO</name>
<dbReference type="EC" id="2.4.-.-" evidence="10"/>
<dbReference type="EMBL" id="JBHSQB010000009">
    <property type="protein sequence ID" value="MFC6097403.1"/>
    <property type="molecule type" value="Genomic_DNA"/>
</dbReference>
<evidence type="ECO:0000259" key="9">
    <source>
        <dbReference type="Pfam" id="PF13231"/>
    </source>
</evidence>
<comment type="caution">
    <text evidence="10">The sequence shown here is derived from an EMBL/GenBank/DDBJ whole genome shotgun (WGS) entry which is preliminary data.</text>
</comment>
<feature type="transmembrane region" description="Helical" evidence="8">
    <location>
        <begin position="113"/>
        <end position="130"/>
    </location>
</feature>
<evidence type="ECO:0000256" key="4">
    <source>
        <dbReference type="ARBA" id="ARBA00022679"/>
    </source>
</evidence>
<dbReference type="PANTHER" id="PTHR33908:SF11">
    <property type="entry name" value="MEMBRANE PROTEIN"/>
    <property type="match status" value="1"/>
</dbReference>
<feature type="transmembrane region" description="Helical" evidence="8">
    <location>
        <begin position="352"/>
        <end position="374"/>
    </location>
</feature>
<dbReference type="Pfam" id="PF13231">
    <property type="entry name" value="PMT_2"/>
    <property type="match status" value="1"/>
</dbReference>
<evidence type="ECO:0000313" key="10">
    <source>
        <dbReference type="EMBL" id="MFC6097403.1"/>
    </source>
</evidence>
<keyword evidence="3 10" id="KW-0328">Glycosyltransferase</keyword>
<evidence type="ECO:0000256" key="6">
    <source>
        <dbReference type="ARBA" id="ARBA00022989"/>
    </source>
</evidence>
<sequence length="615" mass="71172">MRKIINGIQNNKLLFIIIVIGSILRFYHLDYQSVWLDEIHTLNEANPSTPFSELYTKIKEGEQMPPLYFYTVYFLFKIFGYTTIVVRVYSALLGAFSLYALYLLGYELYSKRVGLIASFFLSVNYFHLFYSQEARPYSFFMLFSILSFYWLVKFIKRPTYKTSIYYGIFSALMIYGHFFGLFALFSQYIILLLFLLLHNNKQKIDFIKKAIVSALITLILYLPAINILLGISKLTNFWIPAPTNDSFGIIFKEFFGNSEILFSLLLIPIIAYIVSLYKSNVINIDKENILNDKITISFLVLSLWISIVIICPLIRSYLSVPMLISRYFIVILPAVLIIFAIGLAAIKNKIVLYSYCISFSVFSLIDISIVKNFYSGINKTQFREATNFVKENNKKGLPIVSSLGVYMPYFFNKNQTIIDQSLENYISEMQQDSTKIKEFWYIDGHGRNYTKNEQVLAFIDKNFYIENNYNGMDAWTKHFILLKNFSSTVDLSKFNLVGTEGDLFKLNLEFFENNGITIKATGWAFFEGMESKDTRIELVLIKAGTKNAIKLRTQKVNRPDVTDYFKSEKNLDNSGFTSEINVSDLQSGSYKLGVLLINNQLKKEGIFLTDREINK</sequence>
<gene>
    <name evidence="10" type="ORF">ACFPVY_12180</name>
</gene>
<reference evidence="11" key="1">
    <citation type="journal article" date="2019" name="Int. J. Syst. Evol. Microbiol.">
        <title>The Global Catalogue of Microorganisms (GCM) 10K type strain sequencing project: providing services to taxonomists for standard genome sequencing and annotation.</title>
        <authorList>
            <consortium name="The Broad Institute Genomics Platform"/>
            <consortium name="The Broad Institute Genome Sequencing Center for Infectious Disease"/>
            <person name="Wu L."/>
            <person name="Ma J."/>
        </authorList>
    </citation>
    <scope>NUCLEOTIDE SEQUENCE [LARGE SCALE GENOMIC DNA]</scope>
    <source>
        <strain evidence="11">CCUG 49679</strain>
    </source>
</reference>
<organism evidence="10 11">
    <name type="scientific">Flavobacterium qiangtangense</name>
    <dbReference type="NCBI Taxonomy" id="1442595"/>
    <lineage>
        <taxon>Bacteria</taxon>
        <taxon>Pseudomonadati</taxon>
        <taxon>Bacteroidota</taxon>
        <taxon>Flavobacteriia</taxon>
        <taxon>Flavobacteriales</taxon>
        <taxon>Flavobacteriaceae</taxon>
        <taxon>Flavobacterium</taxon>
    </lineage>
</organism>